<keyword evidence="1" id="KW-0863">Zinc-finger</keyword>
<evidence type="ECO:0000256" key="1">
    <source>
        <dbReference type="PROSITE-ProRule" id="PRU00047"/>
    </source>
</evidence>
<sequence length="474" mass="52941">MFIGNNNPLGIGIQEQEIDPGGNNRDTNKITTSSDVEMRSEVEDAIGDVAMYGSNSTCGRDERKSGTMWSYKDAVNQKEDDWNEYFQNWGLNDIEEDLVQQGQEEGMPAGDATVPNDEIPVIEIDNQTRRRIIQPWKNCLIGKVVGKTVGYKYISSKTRELWNPSGKIDILDLGNDFFLFKLELPEDFKHALLEGPWFVNGHHLAMMRWSVNFRPSVSSINRTVVWVRLPELPLEYYDEKVLSDVASKLGKLIKIDKTTELVLRGRFAHFCIEIDTNVALKSMVQIGSIRQRIEYEGISLICFHCGKINHKKDNCPSLHSVNNSNVASQPAAVDAGKVENGESFGPWMLVAARKHKPVMVGGRVGNAWNSENAKGQSSASTSVEGAEGQWQVVNKQRGRGSSGFISSSDKVRSQSKQDLQSLPNQFFGGQKPNQVKNTKGSGKDNGYSRKLRGDYFTTTDDRPAILIQTTVLNF</sequence>
<keyword evidence="1" id="KW-0479">Metal-binding</keyword>
<organism evidence="4 5">
    <name type="scientific">Papaver atlanticum</name>
    <dbReference type="NCBI Taxonomy" id="357466"/>
    <lineage>
        <taxon>Eukaryota</taxon>
        <taxon>Viridiplantae</taxon>
        <taxon>Streptophyta</taxon>
        <taxon>Embryophyta</taxon>
        <taxon>Tracheophyta</taxon>
        <taxon>Spermatophyta</taxon>
        <taxon>Magnoliopsida</taxon>
        <taxon>Ranunculales</taxon>
        <taxon>Papaveraceae</taxon>
        <taxon>Papaveroideae</taxon>
        <taxon>Papaver</taxon>
    </lineage>
</organism>
<feature type="compositionally biased region" description="Polar residues" evidence="2">
    <location>
        <begin position="414"/>
        <end position="424"/>
    </location>
</feature>
<dbReference type="InterPro" id="IPR040256">
    <property type="entry name" value="At4g02000-like"/>
</dbReference>
<accession>A0AAD4XPN6</accession>
<feature type="compositionally biased region" description="Polar residues" evidence="2">
    <location>
        <begin position="431"/>
        <end position="440"/>
    </location>
</feature>
<dbReference type="AlphaFoldDB" id="A0AAD4XPN6"/>
<evidence type="ECO:0000313" key="4">
    <source>
        <dbReference type="EMBL" id="KAI3931890.1"/>
    </source>
</evidence>
<evidence type="ECO:0000313" key="5">
    <source>
        <dbReference type="Proteomes" id="UP001202328"/>
    </source>
</evidence>
<dbReference type="InterPro" id="IPR025558">
    <property type="entry name" value="DUF4283"/>
</dbReference>
<proteinExistence type="predicted"/>
<reference evidence="4" key="1">
    <citation type="submission" date="2022-04" db="EMBL/GenBank/DDBJ databases">
        <title>A functionally conserved STORR gene fusion in Papaver species that diverged 16.8 million years ago.</title>
        <authorList>
            <person name="Catania T."/>
        </authorList>
    </citation>
    <scope>NUCLEOTIDE SEQUENCE</scope>
    <source>
        <strain evidence="4">S-188037</strain>
    </source>
</reference>
<feature type="compositionally biased region" description="Polar residues" evidence="2">
    <location>
        <begin position="367"/>
        <end position="383"/>
    </location>
</feature>
<dbReference type="Pfam" id="PF14111">
    <property type="entry name" value="DUF4283"/>
    <property type="match status" value="1"/>
</dbReference>
<protein>
    <recommendedName>
        <fullName evidence="3">CCHC-type domain-containing protein</fullName>
    </recommendedName>
</protein>
<dbReference type="EMBL" id="JAJJMB010007130">
    <property type="protein sequence ID" value="KAI3931890.1"/>
    <property type="molecule type" value="Genomic_DNA"/>
</dbReference>
<evidence type="ECO:0000259" key="3">
    <source>
        <dbReference type="PROSITE" id="PS50158"/>
    </source>
</evidence>
<dbReference type="GO" id="GO:0008270">
    <property type="term" value="F:zinc ion binding"/>
    <property type="evidence" value="ECO:0007669"/>
    <property type="project" value="UniProtKB-KW"/>
</dbReference>
<dbReference type="PROSITE" id="PS50158">
    <property type="entry name" value="ZF_CCHC"/>
    <property type="match status" value="1"/>
</dbReference>
<comment type="caution">
    <text evidence="4">The sequence shown here is derived from an EMBL/GenBank/DDBJ whole genome shotgun (WGS) entry which is preliminary data.</text>
</comment>
<keyword evidence="5" id="KW-1185">Reference proteome</keyword>
<feature type="region of interest" description="Disordered" evidence="2">
    <location>
        <begin position="1"/>
        <end position="30"/>
    </location>
</feature>
<dbReference type="PANTHER" id="PTHR31286">
    <property type="entry name" value="GLYCINE-RICH CELL WALL STRUCTURAL PROTEIN 1.8-LIKE"/>
    <property type="match status" value="1"/>
</dbReference>
<dbReference type="GO" id="GO:0003676">
    <property type="term" value="F:nucleic acid binding"/>
    <property type="evidence" value="ECO:0007669"/>
    <property type="project" value="InterPro"/>
</dbReference>
<name>A0AAD4XPN6_9MAGN</name>
<feature type="domain" description="CCHC-type" evidence="3">
    <location>
        <begin position="302"/>
        <end position="317"/>
    </location>
</feature>
<dbReference type="Proteomes" id="UP001202328">
    <property type="component" value="Unassembled WGS sequence"/>
</dbReference>
<dbReference type="InterPro" id="IPR001878">
    <property type="entry name" value="Znf_CCHC"/>
</dbReference>
<evidence type="ECO:0000256" key="2">
    <source>
        <dbReference type="SAM" id="MobiDB-lite"/>
    </source>
</evidence>
<gene>
    <name evidence="4" type="ORF">MKW98_012300</name>
</gene>
<feature type="region of interest" description="Disordered" evidence="2">
    <location>
        <begin position="363"/>
        <end position="450"/>
    </location>
</feature>
<keyword evidence="1" id="KW-0862">Zinc</keyword>
<dbReference type="PANTHER" id="PTHR31286:SF99">
    <property type="entry name" value="DUF4283 DOMAIN-CONTAINING PROTEIN"/>
    <property type="match status" value="1"/>
</dbReference>